<gene>
    <name evidence="3" type="ORF">Pla52o_12570</name>
</gene>
<evidence type="ECO:0000256" key="1">
    <source>
        <dbReference type="SAM" id="MobiDB-lite"/>
    </source>
</evidence>
<dbReference type="RefSeq" id="WP_146593683.1">
    <property type="nucleotide sequence ID" value="NZ_SJPT01000002.1"/>
</dbReference>
<keyword evidence="4" id="KW-1185">Reference proteome</keyword>
<feature type="domain" description="DUF2760" evidence="2">
    <location>
        <begin position="73"/>
        <end position="191"/>
    </location>
</feature>
<proteinExistence type="predicted"/>
<dbReference type="AlphaFoldDB" id="A0A5C6CK22"/>
<feature type="region of interest" description="Disordered" evidence="1">
    <location>
        <begin position="25"/>
        <end position="70"/>
    </location>
</feature>
<evidence type="ECO:0000313" key="3">
    <source>
        <dbReference type="EMBL" id="TWU24960.1"/>
    </source>
</evidence>
<evidence type="ECO:0000259" key="2">
    <source>
        <dbReference type="Pfam" id="PF10816"/>
    </source>
</evidence>
<feature type="compositionally biased region" description="Low complexity" evidence="1">
    <location>
        <begin position="47"/>
        <end position="59"/>
    </location>
</feature>
<dbReference type="Proteomes" id="UP000316304">
    <property type="component" value="Unassembled WGS sequence"/>
</dbReference>
<feature type="compositionally biased region" description="Low complexity" evidence="1">
    <location>
        <begin position="26"/>
        <end position="39"/>
    </location>
</feature>
<reference evidence="3 4" key="1">
    <citation type="submission" date="2019-02" db="EMBL/GenBank/DDBJ databases">
        <title>Deep-cultivation of Planctomycetes and their phenomic and genomic characterization uncovers novel biology.</title>
        <authorList>
            <person name="Wiegand S."/>
            <person name="Jogler M."/>
            <person name="Boedeker C."/>
            <person name="Pinto D."/>
            <person name="Vollmers J."/>
            <person name="Rivas-Marin E."/>
            <person name="Kohn T."/>
            <person name="Peeters S.H."/>
            <person name="Heuer A."/>
            <person name="Rast P."/>
            <person name="Oberbeckmann S."/>
            <person name="Bunk B."/>
            <person name="Jeske O."/>
            <person name="Meyerdierks A."/>
            <person name="Storesund J.E."/>
            <person name="Kallscheuer N."/>
            <person name="Luecker S."/>
            <person name="Lage O.M."/>
            <person name="Pohl T."/>
            <person name="Merkel B.J."/>
            <person name="Hornburger P."/>
            <person name="Mueller R.-W."/>
            <person name="Bruemmer F."/>
            <person name="Labrenz M."/>
            <person name="Spormann A.M."/>
            <person name="Op Den Camp H."/>
            <person name="Overmann J."/>
            <person name="Amann R."/>
            <person name="Jetten M.S.M."/>
            <person name="Mascher T."/>
            <person name="Medema M.H."/>
            <person name="Devos D.P."/>
            <person name="Kaster A.-K."/>
            <person name="Ovreas L."/>
            <person name="Rohde M."/>
            <person name="Galperin M.Y."/>
            <person name="Jogler C."/>
        </authorList>
    </citation>
    <scope>NUCLEOTIDE SEQUENCE [LARGE SCALE GENOMIC DNA]</scope>
    <source>
        <strain evidence="3 4">Pla52o</strain>
    </source>
</reference>
<dbReference type="Pfam" id="PF10816">
    <property type="entry name" value="DUF2760"/>
    <property type="match status" value="1"/>
</dbReference>
<dbReference type="InterPro" id="IPR021212">
    <property type="entry name" value="DUF2760"/>
</dbReference>
<evidence type="ECO:0000313" key="4">
    <source>
        <dbReference type="Proteomes" id="UP000316304"/>
    </source>
</evidence>
<dbReference type="OrthoDB" id="21395at2"/>
<protein>
    <recommendedName>
        <fullName evidence="2">DUF2760 domain-containing protein</fullName>
    </recommendedName>
</protein>
<accession>A0A5C6CK22</accession>
<name>A0A5C6CK22_9BACT</name>
<organism evidence="3 4">
    <name type="scientific">Novipirellula galeiformis</name>
    <dbReference type="NCBI Taxonomy" id="2528004"/>
    <lineage>
        <taxon>Bacteria</taxon>
        <taxon>Pseudomonadati</taxon>
        <taxon>Planctomycetota</taxon>
        <taxon>Planctomycetia</taxon>
        <taxon>Pirellulales</taxon>
        <taxon>Pirellulaceae</taxon>
        <taxon>Novipirellula</taxon>
    </lineage>
</organism>
<comment type="caution">
    <text evidence="3">The sequence shown here is derived from an EMBL/GenBank/DDBJ whole genome shotgun (WGS) entry which is preliminary data.</text>
</comment>
<sequence length="193" mass="19956">MGLGIAVRAFSAALFNKQSSDRIRQALEPANAADAAPAGLPSPPAATKPAATKPAATKPGVKETPSPAVPTRSDAVTLLSALQREARFVDLVQEDLSKFGDAQVGAAARPCLQQCASTLARFFDLVPVSDAGEGGTVEVGEGGSPERFQWIGEGSATTGKLIHHGWLASKVELPQYSGSDRDANVVAPAQVQR</sequence>
<dbReference type="EMBL" id="SJPT01000002">
    <property type="protein sequence ID" value="TWU24960.1"/>
    <property type="molecule type" value="Genomic_DNA"/>
</dbReference>